<proteinExistence type="predicted"/>
<dbReference type="FunCoup" id="A0A369JRH1">
    <property type="interactions" value="26"/>
</dbReference>
<evidence type="ECO:0000313" key="4">
    <source>
        <dbReference type="Proteomes" id="UP000076154"/>
    </source>
</evidence>
<dbReference type="EMBL" id="LUEZ02000055">
    <property type="protein sequence ID" value="RDB21396.1"/>
    <property type="molecule type" value="Genomic_DNA"/>
</dbReference>
<dbReference type="AlphaFoldDB" id="A0A369JRH1"/>
<dbReference type="SUPFAM" id="SSF81383">
    <property type="entry name" value="F-box domain"/>
    <property type="match status" value="1"/>
</dbReference>
<accession>A0A369JRH1</accession>
<dbReference type="STRING" id="39966.A0A369JRH1"/>
<dbReference type="InterPro" id="IPR036047">
    <property type="entry name" value="F-box-like_dom_sf"/>
</dbReference>
<protein>
    <submittedName>
        <fullName evidence="3">Elongin-A</fullName>
    </submittedName>
</protein>
<evidence type="ECO:0000256" key="2">
    <source>
        <dbReference type="SAM" id="MobiDB-lite"/>
    </source>
</evidence>
<keyword evidence="1" id="KW-0175">Coiled coil</keyword>
<gene>
    <name evidence="3" type="primary">pof4</name>
    <name evidence="3" type="ORF">Hypma_011813</name>
</gene>
<name>A0A369JRH1_HYPMA</name>
<sequence length="314" mass="35444">MNLDAETTPRRFPTLVQLCQRVAGTHVEYITSLGDDLSYTLVKPILQRCNAEQLLRLQQASPHLQTETPEIWKDLCYSTFPLSIERYSMGPEDAPRPWKDHYFYLREAEAKRLEEAGTKLRNQRLEAEERKKEREVKITDRVPPPKRQRTGWGMNPQPKTLFQKTRSEASKLQKNMYNARIMPPMPANGKNFRVLPNPVGATLDILPPSNDTTRVTVNNVIHRRPTTASASTPTSAASSTSRPVSSISTSNALPLIPTTKSSLSALSSRKKPPFQTDTSTASPDTRPLKPQIPPKRDPMASLFVPKHRPFSQRP</sequence>
<dbReference type="PANTHER" id="PTHR15141">
    <property type="entry name" value="TRANSCRIPTION ELONGATION FACTOR B POLYPEPTIDE 3"/>
    <property type="match status" value="1"/>
</dbReference>
<feature type="coiled-coil region" evidence="1">
    <location>
        <begin position="110"/>
        <end position="142"/>
    </location>
</feature>
<dbReference type="Pfam" id="PF06881">
    <property type="entry name" value="Elongin_A"/>
    <property type="match status" value="1"/>
</dbReference>
<evidence type="ECO:0000256" key="1">
    <source>
        <dbReference type="SAM" id="Coils"/>
    </source>
</evidence>
<evidence type="ECO:0000313" key="3">
    <source>
        <dbReference type="EMBL" id="RDB21396.1"/>
    </source>
</evidence>
<dbReference type="PANTHER" id="PTHR15141:SF76">
    <property type="entry name" value="TRANSCRIPTION ELONGATION FACTOR B POLYPEPTIDE 3"/>
    <property type="match status" value="1"/>
</dbReference>
<dbReference type="Gene3D" id="6.10.250.3180">
    <property type="match status" value="1"/>
</dbReference>
<dbReference type="GO" id="GO:0006368">
    <property type="term" value="P:transcription elongation by RNA polymerase II"/>
    <property type="evidence" value="ECO:0007669"/>
    <property type="project" value="InterPro"/>
</dbReference>
<dbReference type="GO" id="GO:0070449">
    <property type="term" value="C:elongin complex"/>
    <property type="evidence" value="ECO:0007669"/>
    <property type="project" value="InterPro"/>
</dbReference>
<comment type="caution">
    <text evidence="3">The sequence shown here is derived from an EMBL/GenBank/DDBJ whole genome shotgun (WGS) entry which is preliminary data.</text>
</comment>
<reference evidence="3" key="1">
    <citation type="submission" date="2018-04" db="EMBL/GenBank/DDBJ databases">
        <title>Whole genome sequencing of Hypsizygus marmoreus.</title>
        <authorList>
            <person name="Choi I.-G."/>
            <person name="Min B."/>
            <person name="Kim J.-G."/>
            <person name="Kim S."/>
            <person name="Oh Y.-L."/>
            <person name="Kong W.-S."/>
            <person name="Park H."/>
            <person name="Jeong J."/>
            <person name="Song E.-S."/>
        </authorList>
    </citation>
    <scope>NUCLEOTIDE SEQUENCE [LARGE SCALE GENOMIC DNA]</scope>
    <source>
        <strain evidence="3">51987-8</strain>
    </source>
</reference>
<organism evidence="3 4">
    <name type="scientific">Hypsizygus marmoreus</name>
    <name type="common">White beech mushroom</name>
    <name type="synonym">Agaricus marmoreus</name>
    <dbReference type="NCBI Taxonomy" id="39966"/>
    <lineage>
        <taxon>Eukaryota</taxon>
        <taxon>Fungi</taxon>
        <taxon>Dikarya</taxon>
        <taxon>Basidiomycota</taxon>
        <taxon>Agaricomycotina</taxon>
        <taxon>Agaricomycetes</taxon>
        <taxon>Agaricomycetidae</taxon>
        <taxon>Agaricales</taxon>
        <taxon>Tricholomatineae</taxon>
        <taxon>Lyophyllaceae</taxon>
        <taxon>Hypsizygus</taxon>
    </lineage>
</organism>
<dbReference type="InterPro" id="IPR051870">
    <property type="entry name" value="Elongin-A_domain"/>
</dbReference>
<dbReference type="Proteomes" id="UP000076154">
    <property type="component" value="Unassembled WGS sequence"/>
</dbReference>
<keyword evidence="4" id="KW-1185">Reference proteome</keyword>
<feature type="compositionally biased region" description="Basic residues" evidence="2">
    <location>
        <begin position="305"/>
        <end position="314"/>
    </location>
</feature>
<dbReference type="InterPro" id="IPR010684">
    <property type="entry name" value="RNA_pol_II_trans_fac_SIII_A"/>
</dbReference>
<feature type="region of interest" description="Disordered" evidence="2">
    <location>
        <begin position="221"/>
        <end position="314"/>
    </location>
</feature>
<dbReference type="InParanoid" id="A0A369JRH1"/>
<feature type="compositionally biased region" description="Low complexity" evidence="2">
    <location>
        <begin position="226"/>
        <end position="250"/>
    </location>
</feature>
<dbReference type="OrthoDB" id="21513at2759"/>